<sequence length="315" mass="37065">MSEQHHECLNELISRFQERLALYGCTSGVGPYIGQPLENEVIPMLAIERWATSPDQLDERSYHRLRRALQLTSLFLTEYSTLGWFCHYTFGQRKKNSSGQTYISPTEYARTAEAREKVKRNIRALTSHEHNDCYGMTYSSKRSLPFFHRFWEHDWPETPSDRRRHPVVVMHNDFSKYFSQQDLRNADRDVWLRTQFLFATTLVHEIAHAYSMWLEKDHYEPLWSREDREAELGFSWENETLGYICNPLFHTITGCEMLLSMKAVSYEYNDQQPGIVRKLIGQHPLHFHYRTTAEAASTLVSPLVRIGSGLLRHMP</sequence>
<proteinExistence type="predicted"/>
<evidence type="ECO:0000313" key="2">
    <source>
        <dbReference type="Proteomes" id="UP000800036"/>
    </source>
</evidence>
<organism evidence="1 2">
    <name type="scientific">Bimuria novae-zelandiae CBS 107.79</name>
    <dbReference type="NCBI Taxonomy" id="1447943"/>
    <lineage>
        <taxon>Eukaryota</taxon>
        <taxon>Fungi</taxon>
        <taxon>Dikarya</taxon>
        <taxon>Ascomycota</taxon>
        <taxon>Pezizomycotina</taxon>
        <taxon>Dothideomycetes</taxon>
        <taxon>Pleosporomycetidae</taxon>
        <taxon>Pleosporales</taxon>
        <taxon>Massarineae</taxon>
        <taxon>Didymosphaeriaceae</taxon>
        <taxon>Bimuria</taxon>
    </lineage>
</organism>
<gene>
    <name evidence="1" type="ORF">BU23DRAFT_631244</name>
</gene>
<dbReference type="EMBL" id="ML976668">
    <property type="protein sequence ID" value="KAF1975965.1"/>
    <property type="molecule type" value="Genomic_DNA"/>
</dbReference>
<evidence type="ECO:0000313" key="1">
    <source>
        <dbReference type="EMBL" id="KAF1975965.1"/>
    </source>
</evidence>
<dbReference type="Proteomes" id="UP000800036">
    <property type="component" value="Unassembled WGS sequence"/>
</dbReference>
<accession>A0A6A5VFX1</accession>
<name>A0A6A5VFX1_9PLEO</name>
<keyword evidence="2" id="KW-1185">Reference proteome</keyword>
<protein>
    <submittedName>
        <fullName evidence="1">Uncharacterized protein</fullName>
    </submittedName>
</protein>
<reference evidence="1" key="1">
    <citation type="journal article" date="2020" name="Stud. Mycol.">
        <title>101 Dothideomycetes genomes: a test case for predicting lifestyles and emergence of pathogens.</title>
        <authorList>
            <person name="Haridas S."/>
            <person name="Albert R."/>
            <person name="Binder M."/>
            <person name="Bloem J."/>
            <person name="Labutti K."/>
            <person name="Salamov A."/>
            <person name="Andreopoulos B."/>
            <person name="Baker S."/>
            <person name="Barry K."/>
            <person name="Bills G."/>
            <person name="Bluhm B."/>
            <person name="Cannon C."/>
            <person name="Castanera R."/>
            <person name="Culley D."/>
            <person name="Daum C."/>
            <person name="Ezra D."/>
            <person name="Gonzalez J."/>
            <person name="Henrissat B."/>
            <person name="Kuo A."/>
            <person name="Liang C."/>
            <person name="Lipzen A."/>
            <person name="Lutzoni F."/>
            <person name="Magnuson J."/>
            <person name="Mondo S."/>
            <person name="Nolan M."/>
            <person name="Ohm R."/>
            <person name="Pangilinan J."/>
            <person name="Park H.-J."/>
            <person name="Ramirez L."/>
            <person name="Alfaro M."/>
            <person name="Sun H."/>
            <person name="Tritt A."/>
            <person name="Yoshinaga Y."/>
            <person name="Zwiers L.-H."/>
            <person name="Turgeon B."/>
            <person name="Goodwin S."/>
            <person name="Spatafora J."/>
            <person name="Crous P."/>
            <person name="Grigoriev I."/>
        </authorList>
    </citation>
    <scope>NUCLEOTIDE SEQUENCE</scope>
    <source>
        <strain evidence="1">CBS 107.79</strain>
    </source>
</reference>
<dbReference type="OrthoDB" id="10254945at2759"/>
<dbReference type="AlphaFoldDB" id="A0A6A5VFX1"/>